<gene>
    <name evidence="2" type="ORF">SFRICE_022363</name>
</gene>
<feature type="region of interest" description="Disordered" evidence="1">
    <location>
        <begin position="1"/>
        <end position="68"/>
    </location>
</feature>
<sequence>MDSTLDPTGQPHGNILNPISDETRCVAEDAGYSLAPVRGRPPPVEREGSPPATDDHSSPVNTKNKMKGGRVGKVIGWKSADSRAACNPEMYTHRNNTNVFHRNIANRCRYSLDDTQIQFKTTEKALPVGYVTYKLFMTTAALVLSVLVDDPSSHEMTIMLKREPRPSASHLFITLIIHHPSSNIHHPTSITQHPSSIIIHFHSLSHFI</sequence>
<organism evidence="2">
    <name type="scientific">Spodoptera frugiperda</name>
    <name type="common">Fall armyworm</name>
    <dbReference type="NCBI Taxonomy" id="7108"/>
    <lineage>
        <taxon>Eukaryota</taxon>
        <taxon>Metazoa</taxon>
        <taxon>Ecdysozoa</taxon>
        <taxon>Arthropoda</taxon>
        <taxon>Hexapoda</taxon>
        <taxon>Insecta</taxon>
        <taxon>Pterygota</taxon>
        <taxon>Neoptera</taxon>
        <taxon>Endopterygota</taxon>
        <taxon>Lepidoptera</taxon>
        <taxon>Glossata</taxon>
        <taxon>Ditrysia</taxon>
        <taxon>Noctuoidea</taxon>
        <taxon>Noctuidae</taxon>
        <taxon>Amphipyrinae</taxon>
        <taxon>Spodoptera</taxon>
    </lineage>
</organism>
<dbReference type="AlphaFoldDB" id="A0A2H1VXQ7"/>
<evidence type="ECO:0000313" key="2">
    <source>
        <dbReference type="EMBL" id="SOQ45506.1"/>
    </source>
</evidence>
<name>A0A2H1VXQ7_SPOFR</name>
<dbReference type="EMBL" id="ODYU01005029">
    <property type="protein sequence ID" value="SOQ45506.1"/>
    <property type="molecule type" value="Genomic_DNA"/>
</dbReference>
<protein>
    <submittedName>
        <fullName evidence="2">SFRICE_022363</fullName>
    </submittedName>
</protein>
<accession>A0A2H1VXQ7</accession>
<evidence type="ECO:0000256" key="1">
    <source>
        <dbReference type="SAM" id="MobiDB-lite"/>
    </source>
</evidence>
<feature type="compositionally biased region" description="Basic and acidic residues" evidence="1">
    <location>
        <begin position="43"/>
        <end position="57"/>
    </location>
</feature>
<reference evidence="2" key="1">
    <citation type="submission" date="2016-07" db="EMBL/GenBank/DDBJ databases">
        <authorList>
            <person name="Bretaudeau A."/>
        </authorList>
    </citation>
    <scope>NUCLEOTIDE SEQUENCE</scope>
    <source>
        <strain evidence="2">Rice</strain>
        <tissue evidence="2">Whole body</tissue>
    </source>
</reference>
<proteinExistence type="predicted"/>